<keyword evidence="9" id="KW-1185">Reference proteome</keyword>
<dbReference type="EMBL" id="CP125942">
    <property type="protein sequence ID" value="XAO45448.1"/>
    <property type="molecule type" value="Genomic_DNA"/>
</dbReference>
<dbReference type="InterPro" id="IPR050189">
    <property type="entry name" value="MFS_Efflux_Transporters"/>
</dbReference>
<dbReference type="AlphaFoldDB" id="A0AAU6WBK7"/>
<evidence type="ECO:0000256" key="3">
    <source>
        <dbReference type="ARBA" id="ARBA00022692"/>
    </source>
</evidence>
<proteinExistence type="predicted"/>
<dbReference type="RefSeq" id="WP_345470973.1">
    <property type="nucleotide sequence ID" value="NZ_CP125942.1"/>
</dbReference>
<keyword evidence="3 6" id="KW-0812">Transmembrane</keyword>
<dbReference type="PROSITE" id="PS50850">
    <property type="entry name" value="MFS"/>
    <property type="match status" value="1"/>
</dbReference>
<reference evidence="8 9" key="1">
    <citation type="submission" date="2023-05" db="EMBL/GenBank/DDBJ databases">
        <title>Glutamicibacter sp. B1, complete genome.</title>
        <authorList>
            <person name="Long Y.H."/>
            <person name="Fang T."/>
            <person name="Li X.Y."/>
        </authorList>
    </citation>
    <scope>NUCLEOTIDE SEQUENCE [LARGE SCALE GENOMIC DNA]</scope>
    <source>
        <strain evidence="8 9">B1</strain>
    </source>
</reference>
<keyword evidence="5 6" id="KW-0472">Membrane</keyword>
<dbReference type="GO" id="GO:0022857">
    <property type="term" value="F:transmembrane transporter activity"/>
    <property type="evidence" value="ECO:0007669"/>
    <property type="project" value="InterPro"/>
</dbReference>
<evidence type="ECO:0000259" key="7">
    <source>
        <dbReference type="PROSITE" id="PS50850"/>
    </source>
</evidence>
<dbReference type="InterPro" id="IPR036259">
    <property type="entry name" value="MFS_trans_sf"/>
</dbReference>
<evidence type="ECO:0000256" key="5">
    <source>
        <dbReference type="ARBA" id="ARBA00023136"/>
    </source>
</evidence>
<feature type="domain" description="Major facilitator superfamily (MFS) profile" evidence="7">
    <location>
        <begin position="14"/>
        <end position="387"/>
    </location>
</feature>
<dbReference type="PANTHER" id="PTHR43124:SF3">
    <property type="entry name" value="CHLORAMPHENICOL EFFLUX PUMP RV0191"/>
    <property type="match status" value="1"/>
</dbReference>
<evidence type="ECO:0000256" key="6">
    <source>
        <dbReference type="SAM" id="Phobius"/>
    </source>
</evidence>
<dbReference type="SUPFAM" id="SSF103473">
    <property type="entry name" value="MFS general substrate transporter"/>
    <property type="match status" value="1"/>
</dbReference>
<sequence>MTKRHPRTPVHSVPDSALRFIGFLSFFDRYGTPPMLLALSLGTSLAFAQAVQLIAAYSLFYAIGQPLWGLVSDRFGRLLVLRLALMGAGVGALASIMFGDYVPLLVARCFTGLMFGALYPTLLTLLGDTRQGVHRARGLSDLQIYSSLGTTLATVSAGSIATYLDWRLVFALPALGCAAALHALRRVQEPEHTRAAFSLTAALRPMNLALYAIVFLEGGLLMGLLSYVVPALQHSGISLELAGLLGCGFALGVILGARLMRSLVSRFSRTWLIGCGGLVLCGAFLPSAFWPSTASYTITALLLGATNAIMHSSMQGWATDIAPTARATTVSFFVFSLFVGASIATYLTAALAEQGHYAQIFGYGLIASAALVILATTTHALWTKNSGEKHPSR</sequence>
<keyword evidence="4 6" id="KW-1133">Transmembrane helix</keyword>
<gene>
    <name evidence="8" type="ORF">QMQ05_14025</name>
</gene>
<feature type="transmembrane region" description="Helical" evidence="6">
    <location>
        <begin position="208"/>
        <end position="229"/>
    </location>
</feature>
<dbReference type="Pfam" id="PF07690">
    <property type="entry name" value="MFS_1"/>
    <property type="match status" value="1"/>
</dbReference>
<evidence type="ECO:0000256" key="1">
    <source>
        <dbReference type="ARBA" id="ARBA00004651"/>
    </source>
</evidence>
<evidence type="ECO:0000256" key="2">
    <source>
        <dbReference type="ARBA" id="ARBA00022475"/>
    </source>
</evidence>
<accession>A0AAU6WBK7</accession>
<dbReference type="Gene3D" id="1.20.1250.20">
    <property type="entry name" value="MFS general substrate transporter like domains"/>
    <property type="match status" value="1"/>
</dbReference>
<feature type="transmembrane region" description="Helical" evidence="6">
    <location>
        <begin position="360"/>
        <end position="383"/>
    </location>
</feature>
<feature type="transmembrane region" description="Helical" evidence="6">
    <location>
        <begin position="241"/>
        <end position="259"/>
    </location>
</feature>
<name>A0AAU6WBK7_9MICC</name>
<dbReference type="PANTHER" id="PTHR43124">
    <property type="entry name" value="PURINE EFFLUX PUMP PBUE"/>
    <property type="match status" value="1"/>
</dbReference>
<dbReference type="GO" id="GO:0005886">
    <property type="term" value="C:plasma membrane"/>
    <property type="evidence" value="ECO:0007669"/>
    <property type="project" value="UniProtKB-SubCell"/>
</dbReference>
<feature type="transmembrane region" description="Helical" evidence="6">
    <location>
        <begin position="35"/>
        <end position="63"/>
    </location>
</feature>
<dbReference type="InterPro" id="IPR020846">
    <property type="entry name" value="MFS_dom"/>
</dbReference>
<feature type="transmembrane region" description="Helical" evidence="6">
    <location>
        <begin position="271"/>
        <end position="290"/>
    </location>
</feature>
<feature type="transmembrane region" description="Helical" evidence="6">
    <location>
        <begin position="75"/>
        <end position="98"/>
    </location>
</feature>
<dbReference type="InterPro" id="IPR011701">
    <property type="entry name" value="MFS"/>
</dbReference>
<dbReference type="Proteomes" id="UP001486888">
    <property type="component" value="Chromosome"/>
</dbReference>
<comment type="subcellular location">
    <subcellularLocation>
        <location evidence="1">Cell membrane</location>
        <topology evidence="1">Multi-pass membrane protein</topology>
    </subcellularLocation>
</comment>
<organism evidence="8 9">
    <name type="scientific">Glutamicibacter ectropisis</name>
    <dbReference type="NCBI Taxonomy" id="3046593"/>
    <lineage>
        <taxon>Bacteria</taxon>
        <taxon>Bacillati</taxon>
        <taxon>Actinomycetota</taxon>
        <taxon>Actinomycetes</taxon>
        <taxon>Micrococcales</taxon>
        <taxon>Micrococcaceae</taxon>
        <taxon>Glutamicibacter</taxon>
    </lineage>
</organism>
<evidence type="ECO:0000313" key="8">
    <source>
        <dbReference type="EMBL" id="XAO45448.1"/>
    </source>
</evidence>
<feature type="transmembrane region" description="Helical" evidence="6">
    <location>
        <begin position="296"/>
        <end position="318"/>
    </location>
</feature>
<dbReference type="KEGG" id="gey:QMQ05_14025"/>
<protein>
    <submittedName>
        <fullName evidence="8">MFS transporter</fullName>
    </submittedName>
</protein>
<feature type="transmembrane region" description="Helical" evidence="6">
    <location>
        <begin position="330"/>
        <end position="348"/>
    </location>
</feature>
<feature type="transmembrane region" description="Helical" evidence="6">
    <location>
        <begin position="104"/>
        <end position="123"/>
    </location>
</feature>
<evidence type="ECO:0000313" key="9">
    <source>
        <dbReference type="Proteomes" id="UP001486888"/>
    </source>
</evidence>
<evidence type="ECO:0000256" key="4">
    <source>
        <dbReference type="ARBA" id="ARBA00022989"/>
    </source>
</evidence>
<keyword evidence="2" id="KW-1003">Cell membrane</keyword>